<proteinExistence type="predicted"/>
<gene>
    <name evidence="3" type="ORF">VNI00_000464</name>
</gene>
<protein>
    <recommendedName>
        <fullName evidence="2">HMG domain-containing protein</fullName>
    </recommendedName>
</protein>
<dbReference type="Proteomes" id="UP001383192">
    <property type="component" value="Unassembled WGS sequence"/>
</dbReference>
<dbReference type="AlphaFoldDB" id="A0AAW0E9E6"/>
<sequence>MYPYRRASTPPPNKQSYPGRPSNLPEGLGVYPGRLHTRENDWLRTPSPQKATKPRKRIRHSGRNRGGTSNLSALDARGSVEQCAARDRELAGFSNIDNGRLWDNDTVMHDLGEEEDGLMDMGELDRQAEKQPEVMESLEAYIEMVTSGCAKYIQISKTIYAVQGWNVREQEPTDDFYHLEARMVGDRLRLVCLCPEAKKDRVCVHQLYYLDFRDEMFRDKERLWFTEKKVTMFWRQRMGMDQGVWLTRFSVTSDTGDLNGRAMVVYEGPDAGGGHWKCSKDKVKCGHVRSARAVLRTVLGIGSDEDSSNEDEDIEGESYEGEDKMFATLVTISNISPVGDLTGGRDHETAISFLPIMPPKWAFLPTDSVLYVRADPTAEIPPTIGMHVGQARGSCLSHPEFDPNRETTTRPCKVYTYTSCVSRLIEVQRCPTCPPRRHCFIGPDPRALGIFNYNNSVLFSHELLDEYTNRSGTSETPFAAFAQCSSRVFEGRGSKFVGEDLLREAWFAYVSIQRLTKDMMCPRCGDHPENMIFDGVTLGFHKKHLTDSLKPPTFVETTAPLRRRKYPIKPQWLPCRTNEKPIRERLRVWIKAQRSGSQSKGKGGATPVGRDPMLGHDNIATTENATMLVNDLQREAPELAALVKRIFTDGSSDRSTLFGKLRKRYITLIEQLAAEESTVQMVNSPALECLKTFAASPTERNGSALVDVPALFTALEGELSIIGGYTPELLEVCKWMVRRAEEVLNGLKETDLTPIPTIQSTEQEEDWREVRIQMTP</sequence>
<feature type="domain" description="HMG" evidence="2">
    <location>
        <begin position="391"/>
        <end position="509"/>
    </location>
</feature>
<organism evidence="3 4">
    <name type="scientific">Paramarasmius palmivorus</name>
    <dbReference type="NCBI Taxonomy" id="297713"/>
    <lineage>
        <taxon>Eukaryota</taxon>
        <taxon>Fungi</taxon>
        <taxon>Dikarya</taxon>
        <taxon>Basidiomycota</taxon>
        <taxon>Agaricomycotina</taxon>
        <taxon>Agaricomycetes</taxon>
        <taxon>Agaricomycetidae</taxon>
        <taxon>Agaricales</taxon>
        <taxon>Marasmiineae</taxon>
        <taxon>Marasmiaceae</taxon>
        <taxon>Paramarasmius</taxon>
    </lineage>
</organism>
<feature type="compositionally biased region" description="Basic residues" evidence="1">
    <location>
        <begin position="52"/>
        <end position="63"/>
    </location>
</feature>
<evidence type="ECO:0000313" key="4">
    <source>
        <dbReference type="Proteomes" id="UP001383192"/>
    </source>
</evidence>
<dbReference type="EMBL" id="JAYKXP010000002">
    <property type="protein sequence ID" value="KAK7060732.1"/>
    <property type="molecule type" value="Genomic_DNA"/>
</dbReference>
<evidence type="ECO:0000256" key="1">
    <source>
        <dbReference type="SAM" id="MobiDB-lite"/>
    </source>
</evidence>
<feature type="region of interest" description="Disordered" evidence="1">
    <location>
        <begin position="593"/>
        <end position="612"/>
    </location>
</feature>
<keyword evidence="4" id="KW-1185">Reference proteome</keyword>
<dbReference type="InterPro" id="IPR040648">
    <property type="entry name" value="HMGXB3_CxC4"/>
</dbReference>
<comment type="caution">
    <text evidence="3">The sequence shown here is derived from an EMBL/GenBank/DDBJ whole genome shotgun (WGS) entry which is preliminary data.</text>
</comment>
<accession>A0AAW0E9E6</accession>
<reference evidence="3 4" key="1">
    <citation type="submission" date="2024-01" db="EMBL/GenBank/DDBJ databases">
        <title>A draft genome for a cacao thread blight-causing isolate of Paramarasmius palmivorus.</title>
        <authorList>
            <person name="Baruah I.K."/>
            <person name="Bukari Y."/>
            <person name="Amoako-Attah I."/>
            <person name="Meinhardt L.W."/>
            <person name="Bailey B.A."/>
            <person name="Cohen S.P."/>
        </authorList>
    </citation>
    <scope>NUCLEOTIDE SEQUENCE [LARGE SCALE GENOMIC DNA]</scope>
    <source>
        <strain evidence="3 4">GH-12</strain>
    </source>
</reference>
<evidence type="ECO:0000259" key="2">
    <source>
        <dbReference type="Pfam" id="PF18717"/>
    </source>
</evidence>
<name>A0AAW0E9E6_9AGAR</name>
<dbReference type="Pfam" id="PF18717">
    <property type="entry name" value="CxC4"/>
    <property type="match status" value="1"/>
</dbReference>
<evidence type="ECO:0000313" key="3">
    <source>
        <dbReference type="EMBL" id="KAK7060732.1"/>
    </source>
</evidence>
<feature type="region of interest" description="Disordered" evidence="1">
    <location>
        <begin position="1"/>
        <end position="72"/>
    </location>
</feature>